<dbReference type="InterPro" id="IPR023997">
    <property type="entry name" value="TonB-dep_OMP_SusC/RagA_CS"/>
</dbReference>
<protein>
    <submittedName>
        <fullName evidence="9">SusC/RagA family TonB-linked outer membrane protein</fullName>
    </submittedName>
</protein>
<dbReference type="InterPro" id="IPR039426">
    <property type="entry name" value="TonB-dep_rcpt-like"/>
</dbReference>
<comment type="similarity">
    <text evidence="7">Belongs to the TonB-dependent receptor family.</text>
</comment>
<dbReference type="InterPro" id="IPR037066">
    <property type="entry name" value="Plug_dom_sf"/>
</dbReference>
<keyword evidence="6 7" id="KW-0998">Cell outer membrane</keyword>
<dbReference type="Gene3D" id="2.60.40.1120">
    <property type="entry name" value="Carboxypeptidase-like, regulatory domain"/>
    <property type="match status" value="1"/>
</dbReference>
<dbReference type="Proteomes" id="UP001597118">
    <property type="component" value="Unassembled WGS sequence"/>
</dbReference>
<keyword evidence="5 7" id="KW-0472">Membrane</keyword>
<dbReference type="Pfam" id="PF07715">
    <property type="entry name" value="Plug"/>
    <property type="match status" value="1"/>
</dbReference>
<keyword evidence="3 7" id="KW-1134">Transmembrane beta strand</keyword>
<evidence type="ECO:0000313" key="10">
    <source>
        <dbReference type="Proteomes" id="UP001597118"/>
    </source>
</evidence>
<dbReference type="Gene3D" id="2.40.170.20">
    <property type="entry name" value="TonB-dependent receptor, beta-barrel domain"/>
    <property type="match status" value="1"/>
</dbReference>
<dbReference type="NCBIfam" id="TIGR04056">
    <property type="entry name" value="OMP_RagA_SusC"/>
    <property type="match status" value="1"/>
</dbReference>
<gene>
    <name evidence="9" type="ORF">ACFSAH_12215</name>
</gene>
<reference evidence="10" key="1">
    <citation type="journal article" date="2019" name="Int. J. Syst. Evol. Microbiol.">
        <title>The Global Catalogue of Microorganisms (GCM) 10K type strain sequencing project: providing services to taxonomists for standard genome sequencing and annotation.</title>
        <authorList>
            <consortium name="The Broad Institute Genomics Platform"/>
            <consortium name="The Broad Institute Genome Sequencing Center for Infectious Disease"/>
            <person name="Wu L."/>
            <person name="Ma J."/>
        </authorList>
    </citation>
    <scope>NUCLEOTIDE SEQUENCE [LARGE SCALE GENOMIC DNA]</scope>
    <source>
        <strain evidence="10">CCUG 53762</strain>
    </source>
</reference>
<dbReference type="InterPro" id="IPR036942">
    <property type="entry name" value="Beta-barrel_TonB_sf"/>
</dbReference>
<keyword evidence="10" id="KW-1185">Reference proteome</keyword>
<evidence type="ECO:0000256" key="5">
    <source>
        <dbReference type="ARBA" id="ARBA00023136"/>
    </source>
</evidence>
<proteinExistence type="inferred from homology"/>
<dbReference type="PROSITE" id="PS52016">
    <property type="entry name" value="TONB_DEPENDENT_REC_3"/>
    <property type="match status" value="1"/>
</dbReference>
<evidence type="ECO:0000313" key="9">
    <source>
        <dbReference type="EMBL" id="MFD1630648.1"/>
    </source>
</evidence>
<dbReference type="NCBIfam" id="TIGR04057">
    <property type="entry name" value="SusC_RagA_signa"/>
    <property type="match status" value="1"/>
</dbReference>
<dbReference type="RefSeq" id="WP_379663023.1">
    <property type="nucleotide sequence ID" value="NZ_JBHUDG010000018.1"/>
</dbReference>
<name>A0ABW4IF18_9SPHI</name>
<dbReference type="InterPro" id="IPR023996">
    <property type="entry name" value="TonB-dep_OMP_SusC/RagA"/>
</dbReference>
<organism evidence="9 10">
    <name type="scientific">Pseudopedobacter beijingensis</name>
    <dbReference type="NCBI Taxonomy" id="1207056"/>
    <lineage>
        <taxon>Bacteria</taxon>
        <taxon>Pseudomonadati</taxon>
        <taxon>Bacteroidota</taxon>
        <taxon>Sphingobacteriia</taxon>
        <taxon>Sphingobacteriales</taxon>
        <taxon>Sphingobacteriaceae</taxon>
        <taxon>Pseudopedobacter</taxon>
    </lineage>
</organism>
<evidence type="ECO:0000256" key="2">
    <source>
        <dbReference type="ARBA" id="ARBA00022448"/>
    </source>
</evidence>
<comment type="subcellular location">
    <subcellularLocation>
        <location evidence="1 7">Cell outer membrane</location>
        <topology evidence="1 7">Multi-pass membrane protein</topology>
    </subcellularLocation>
</comment>
<feature type="domain" description="TonB-dependent receptor plug" evidence="8">
    <location>
        <begin position="228"/>
        <end position="334"/>
    </location>
</feature>
<dbReference type="Gene3D" id="2.170.130.10">
    <property type="entry name" value="TonB-dependent receptor, plug domain"/>
    <property type="match status" value="1"/>
</dbReference>
<accession>A0ABW4IF18</accession>
<evidence type="ECO:0000256" key="7">
    <source>
        <dbReference type="PROSITE-ProRule" id="PRU01360"/>
    </source>
</evidence>
<evidence type="ECO:0000256" key="6">
    <source>
        <dbReference type="ARBA" id="ARBA00023237"/>
    </source>
</evidence>
<comment type="caution">
    <text evidence="9">The sequence shown here is derived from an EMBL/GenBank/DDBJ whole genome shotgun (WGS) entry which is preliminary data.</text>
</comment>
<dbReference type="EMBL" id="JBHUDG010000018">
    <property type="protein sequence ID" value="MFD1630648.1"/>
    <property type="molecule type" value="Genomic_DNA"/>
</dbReference>
<dbReference type="SUPFAM" id="SSF56935">
    <property type="entry name" value="Porins"/>
    <property type="match status" value="1"/>
</dbReference>
<keyword evidence="2 7" id="KW-0813">Transport</keyword>
<keyword evidence="4 7" id="KW-0812">Transmembrane</keyword>
<dbReference type="InterPro" id="IPR012910">
    <property type="entry name" value="Plug_dom"/>
</dbReference>
<evidence type="ECO:0000256" key="4">
    <source>
        <dbReference type="ARBA" id="ARBA00022692"/>
    </source>
</evidence>
<evidence type="ECO:0000256" key="1">
    <source>
        <dbReference type="ARBA" id="ARBA00004571"/>
    </source>
</evidence>
<sequence length="1115" mass="122051">MKKKPIIVTIRNVMRVTFAQILLITAFNTISIAGPVRGQAVLNSKIAIPKNVNSIKNTLKEISQRYDIEFIYSPSAIEANRKLNHTSSEEDQSLQKFLQGSLEPLGIAFKVHGEKVILYPKTKEDGNALSAAFMQTKTIKGKIVDDKGEPLPGVSVLVKGTTSGSVSDVNGNYEVLIPDGATTLVFSYVGFLKQEVVIGAQSNINITLNADSQTLSEIVVVGYGTQKRSDVSGAVSTINVNNATAIPTTNVSEMIRGQAAGVSISLSSARPGGTSDILIRGQRSIIGSNAPLVVLDGFPIENINDVNPDDIASMEILKDASSQAIYGARASNGVILITTKKGVSGKTNVNASTYYSSQKLTKNFDLYSPEEFAQFRREAKRTNNSGNYLPNDADNFGGATAPEYLNYAAGNFANWEDAVLRNGGISNSTVSINGGGENTKVFSSINYFNQTGLIPSSGYKRGNFRLNLNHKINSRASIEANLNTATDKQEKETTGLDFITISPFTGPYDLNGNLVNNVAGANASSSTINPLWSIRESSNDVKSNFYNINVVGNYKILDNLSYKINTLFSNKSIDEGSYRTRLHQEGLGATNGKAMVSNRLRQEYLIENILNYNLDINSANKLELTAVQSVNQIDNTYNVTNANNFPNDLLGYHGISSALNYKATRTEDRRRLLSYMGRARYNLLDRYLFTVTARQDGSSVFSANDKWSFFPAAAFAWKMHEESFLKNVKAINELKFRMSYGSVGNQALSPYQTQGLVNVYNYVFNGNVYGGSLPGNQLPNPNITWETSTTFNTGLDFGVIENRLTGSVDYYTTNTTDLLLSIPVNSLTGFTSTISNGGESKNSGVELLLNYAILRNQNFKWNVNATFAKNKNQIVKTGLLDGNGNPRDDENNNRFIGSPINIIYSYVFDGIFQTDQEALESAQAKTPNFQTPATLTAGSIRLKDVNGDGLINDLDKVKYKTQPDWFGSFATNLSYKGFDFLADIYVVKGATKRNPYLSDFNQGGTFQSVRNGIKVNYWTPENPSNEYPRPNFNSAPANIGVLAIQDASYVRLRTLSLGYTVPASFISKAHLNSLRVYFTGTNLITSTKYKSYNPENNPGDFPDAQAITFGINIGL</sequence>
<dbReference type="SUPFAM" id="SSF49464">
    <property type="entry name" value="Carboxypeptidase regulatory domain-like"/>
    <property type="match status" value="1"/>
</dbReference>
<evidence type="ECO:0000256" key="3">
    <source>
        <dbReference type="ARBA" id="ARBA00022452"/>
    </source>
</evidence>
<evidence type="ECO:0000259" key="8">
    <source>
        <dbReference type="Pfam" id="PF07715"/>
    </source>
</evidence>
<dbReference type="Pfam" id="PF13715">
    <property type="entry name" value="CarbopepD_reg_2"/>
    <property type="match status" value="1"/>
</dbReference>
<dbReference type="InterPro" id="IPR008969">
    <property type="entry name" value="CarboxyPept-like_regulatory"/>
</dbReference>